<comment type="caution">
    <text evidence="9">The sequence shown here is derived from an EMBL/GenBank/DDBJ whole genome shotgun (WGS) entry which is preliminary data.</text>
</comment>
<evidence type="ECO:0000259" key="7">
    <source>
        <dbReference type="Pfam" id="PF00288"/>
    </source>
</evidence>
<name>A0ABP7GIZ6_9MICO</name>
<keyword evidence="5 9" id="KW-0418">Kinase</keyword>
<proteinExistence type="predicted"/>
<evidence type="ECO:0000256" key="3">
    <source>
        <dbReference type="ARBA" id="ARBA00022679"/>
    </source>
</evidence>
<dbReference type="RefSeq" id="WP_344782692.1">
    <property type="nucleotide sequence ID" value="NZ_BAABAF010000006.1"/>
</dbReference>
<keyword evidence="3" id="KW-0808">Transferase</keyword>
<evidence type="ECO:0000313" key="9">
    <source>
        <dbReference type="EMBL" id="GAA3765780.1"/>
    </source>
</evidence>
<dbReference type="EC" id="2.7.4.2" evidence="2"/>
<dbReference type="InterPro" id="IPR014721">
    <property type="entry name" value="Ribsml_uS5_D2-typ_fold_subgr"/>
</dbReference>
<dbReference type="InterPro" id="IPR020568">
    <property type="entry name" value="Ribosomal_Su5_D2-typ_SF"/>
</dbReference>
<dbReference type="Proteomes" id="UP001500540">
    <property type="component" value="Unassembled WGS sequence"/>
</dbReference>
<dbReference type="SUPFAM" id="SSF54211">
    <property type="entry name" value="Ribosomal protein S5 domain 2-like"/>
    <property type="match status" value="1"/>
</dbReference>
<dbReference type="GO" id="GO:0016301">
    <property type="term" value="F:kinase activity"/>
    <property type="evidence" value="ECO:0007669"/>
    <property type="project" value="UniProtKB-KW"/>
</dbReference>
<protein>
    <recommendedName>
        <fullName evidence="2">phosphomevalonate kinase</fullName>
        <ecNumber evidence="2">2.7.4.2</ecNumber>
    </recommendedName>
</protein>
<dbReference type="NCBIfam" id="TIGR01220">
    <property type="entry name" value="Pmev_kin_Gr_pos"/>
    <property type="match status" value="1"/>
</dbReference>
<dbReference type="InterPro" id="IPR005917">
    <property type="entry name" value="Pmev_kinase_bact"/>
</dbReference>
<dbReference type="Gene3D" id="3.30.70.890">
    <property type="entry name" value="GHMP kinase, C-terminal domain"/>
    <property type="match status" value="1"/>
</dbReference>
<comment type="pathway">
    <text evidence="1">Isoprenoid biosynthesis; isopentenyl diphosphate biosynthesis via mevalonate pathway; isopentenyl diphosphate from (R)-mevalonate: step 2/3.</text>
</comment>
<dbReference type="EMBL" id="BAABAF010000006">
    <property type="protein sequence ID" value="GAA3765780.1"/>
    <property type="molecule type" value="Genomic_DNA"/>
</dbReference>
<keyword evidence="6" id="KW-0067">ATP-binding</keyword>
<dbReference type="Gene3D" id="3.30.230.10">
    <property type="match status" value="1"/>
</dbReference>
<feature type="domain" description="GHMP kinase C-terminal" evidence="8">
    <location>
        <begin position="281"/>
        <end position="328"/>
    </location>
</feature>
<dbReference type="InterPro" id="IPR036554">
    <property type="entry name" value="GHMP_kinase_C_sf"/>
</dbReference>
<keyword evidence="4" id="KW-0547">Nucleotide-binding</keyword>
<evidence type="ECO:0000256" key="4">
    <source>
        <dbReference type="ARBA" id="ARBA00022741"/>
    </source>
</evidence>
<dbReference type="Pfam" id="PF08544">
    <property type="entry name" value="GHMP_kinases_C"/>
    <property type="match status" value="1"/>
</dbReference>
<dbReference type="PANTHER" id="PTHR31814">
    <property type="match status" value="1"/>
</dbReference>
<dbReference type="PRINTS" id="PR00959">
    <property type="entry name" value="MEVGALKINASE"/>
</dbReference>
<organism evidence="9 10">
    <name type="scientific">Microbacterium kribbense</name>
    <dbReference type="NCBI Taxonomy" id="433645"/>
    <lineage>
        <taxon>Bacteria</taxon>
        <taxon>Bacillati</taxon>
        <taxon>Actinomycetota</taxon>
        <taxon>Actinomycetes</taxon>
        <taxon>Micrococcales</taxon>
        <taxon>Microbacteriaceae</taxon>
        <taxon>Microbacterium</taxon>
    </lineage>
</organism>
<gene>
    <name evidence="9" type="ORF">GCM10022240_17770</name>
</gene>
<dbReference type="InterPro" id="IPR013750">
    <property type="entry name" value="GHMP_kinase_C_dom"/>
</dbReference>
<evidence type="ECO:0000259" key="8">
    <source>
        <dbReference type="Pfam" id="PF08544"/>
    </source>
</evidence>
<dbReference type="SUPFAM" id="SSF55060">
    <property type="entry name" value="GHMP Kinase, C-terminal domain"/>
    <property type="match status" value="1"/>
</dbReference>
<evidence type="ECO:0000256" key="2">
    <source>
        <dbReference type="ARBA" id="ARBA00012958"/>
    </source>
</evidence>
<keyword evidence="10" id="KW-1185">Reference proteome</keyword>
<evidence type="ECO:0000256" key="5">
    <source>
        <dbReference type="ARBA" id="ARBA00022777"/>
    </source>
</evidence>
<evidence type="ECO:0000313" key="10">
    <source>
        <dbReference type="Proteomes" id="UP001500540"/>
    </source>
</evidence>
<dbReference type="Pfam" id="PF00288">
    <property type="entry name" value="GHMP_kinases_N"/>
    <property type="match status" value="1"/>
</dbReference>
<dbReference type="InterPro" id="IPR035102">
    <property type="entry name" value="Phosphomevalonate_kinase"/>
</dbReference>
<dbReference type="InterPro" id="IPR006204">
    <property type="entry name" value="GHMP_kinase_N_dom"/>
</dbReference>
<reference evidence="10" key="1">
    <citation type="journal article" date="2019" name="Int. J. Syst. Evol. Microbiol.">
        <title>The Global Catalogue of Microorganisms (GCM) 10K type strain sequencing project: providing services to taxonomists for standard genome sequencing and annotation.</title>
        <authorList>
            <consortium name="The Broad Institute Genomics Platform"/>
            <consortium name="The Broad Institute Genome Sequencing Center for Infectious Disease"/>
            <person name="Wu L."/>
            <person name="Ma J."/>
        </authorList>
    </citation>
    <scope>NUCLEOTIDE SEQUENCE [LARGE SCALE GENOMIC DNA]</scope>
    <source>
        <strain evidence="10">JCM 16950</strain>
    </source>
</reference>
<dbReference type="PANTHER" id="PTHR31814:SF2">
    <property type="entry name" value="PHOSPHOMEVALONATE KINASE"/>
    <property type="match status" value="1"/>
</dbReference>
<accession>A0ABP7GIZ6</accession>
<evidence type="ECO:0000256" key="1">
    <source>
        <dbReference type="ARBA" id="ARBA00005017"/>
    </source>
</evidence>
<feature type="domain" description="GHMP kinase N-terminal" evidence="7">
    <location>
        <begin position="78"/>
        <end position="171"/>
    </location>
</feature>
<sequence length="362" mass="38205">MIREQAPGKLFIAGEYAVVEPGEPAVLVAVDRYVTVELEPGRERGSISSDQYGRQPLLWTRSEDGVVPDQDHRPFDYVFSAIQVIEQLAAERAIAPRFYDIRISSQLDDVSGRKFGLGSSAAVTIATIRALDRFYGLGLTALQIFQTALIATVRVSPASSGGDLAASAFGGWIAYSAPDRVQLHAAAEADGVQRLLDRPWPGLSVRRLPAPAGLRLLVGWTGQPASTERLVGSLQGRIRGGETRYREFLADSRSAVQALIAALDEQDAAATLAAIRSARMALGDLARHAGIEIETPGLAALCAAAADAGAAGKSSGAGGGDCGIVLAPAGADVHGMLTEWEQHDIRHLAIEVHTAQGAIDEQ</sequence>
<evidence type="ECO:0000256" key="6">
    <source>
        <dbReference type="ARBA" id="ARBA00022840"/>
    </source>
</evidence>